<dbReference type="Pfam" id="PF06201">
    <property type="entry name" value="PITH"/>
    <property type="match status" value="1"/>
</dbReference>
<organism evidence="3 4">
    <name type="scientific">Ganoderma sinense ZZ0214-1</name>
    <dbReference type="NCBI Taxonomy" id="1077348"/>
    <lineage>
        <taxon>Eukaryota</taxon>
        <taxon>Fungi</taxon>
        <taxon>Dikarya</taxon>
        <taxon>Basidiomycota</taxon>
        <taxon>Agaricomycotina</taxon>
        <taxon>Agaricomycetes</taxon>
        <taxon>Polyporales</taxon>
        <taxon>Polyporaceae</taxon>
        <taxon>Ganoderma</taxon>
    </lineage>
</organism>
<dbReference type="Proteomes" id="UP000230002">
    <property type="component" value="Unassembled WGS sequence"/>
</dbReference>
<proteinExistence type="inferred from homology"/>
<dbReference type="GO" id="GO:0005737">
    <property type="term" value="C:cytoplasm"/>
    <property type="evidence" value="ECO:0007669"/>
    <property type="project" value="UniProtKB-ARBA"/>
</dbReference>
<dbReference type="PANTHER" id="PTHR12175">
    <property type="entry name" value="AD039 HT014 THIOREDOXIN FAMILY TRP26"/>
    <property type="match status" value="1"/>
</dbReference>
<evidence type="ECO:0000313" key="3">
    <source>
        <dbReference type="EMBL" id="PIL23692.1"/>
    </source>
</evidence>
<comment type="caution">
    <text evidence="3">The sequence shown here is derived from an EMBL/GenBank/DDBJ whole genome shotgun (WGS) entry which is preliminary data.</text>
</comment>
<dbReference type="EMBL" id="AYKW01000067">
    <property type="protein sequence ID" value="PIL23692.1"/>
    <property type="molecule type" value="Genomic_DNA"/>
</dbReference>
<dbReference type="SUPFAM" id="SSF49785">
    <property type="entry name" value="Galactose-binding domain-like"/>
    <property type="match status" value="1"/>
</dbReference>
<dbReference type="InterPro" id="IPR008979">
    <property type="entry name" value="Galactose-bd-like_sf"/>
</dbReference>
<evidence type="ECO:0000313" key="4">
    <source>
        <dbReference type="Proteomes" id="UP000230002"/>
    </source>
</evidence>
<reference evidence="3 4" key="1">
    <citation type="journal article" date="2015" name="Sci. Rep.">
        <title>Chromosome-level genome map provides insights into diverse defense mechanisms in the medicinal fungus Ganoderma sinense.</title>
        <authorList>
            <person name="Zhu Y."/>
            <person name="Xu J."/>
            <person name="Sun C."/>
            <person name="Zhou S."/>
            <person name="Xu H."/>
            <person name="Nelson D.R."/>
            <person name="Qian J."/>
            <person name="Song J."/>
            <person name="Luo H."/>
            <person name="Xiang L."/>
            <person name="Li Y."/>
            <person name="Xu Z."/>
            <person name="Ji A."/>
            <person name="Wang L."/>
            <person name="Lu S."/>
            <person name="Hayward A."/>
            <person name="Sun W."/>
            <person name="Li X."/>
            <person name="Schwartz D.C."/>
            <person name="Wang Y."/>
            <person name="Chen S."/>
        </authorList>
    </citation>
    <scope>NUCLEOTIDE SEQUENCE [LARGE SCALE GENOMIC DNA]</scope>
    <source>
        <strain evidence="3 4">ZZ0214-1</strain>
    </source>
</reference>
<dbReference type="PANTHER" id="PTHR12175:SF5">
    <property type="entry name" value="OS03G0795500 PROTEIN"/>
    <property type="match status" value="1"/>
</dbReference>
<sequence>MADQEISLLELLDTPQLTCLNENPQHNFKAIVAEKKKNTGNSYILSDVDEQLLLNIPFNQTVKIRAITIQSSTNTAQAPRKIRLLTNRHSISFEDAEEDHSILQDIELSEDDVREGKRIDLRFVRFQSVSSLHIFVVSNQGGGDETRIDAIDIFGMPVMGTKNVSGLRKVEGE</sequence>
<keyword evidence="4" id="KW-1185">Reference proteome</keyword>
<protein>
    <recommendedName>
        <fullName evidence="2">PITH domain-containing protein</fullName>
    </recommendedName>
</protein>
<dbReference type="InterPro" id="IPR045099">
    <property type="entry name" value="PITH1-like"/>
</dbReference>
<accession>A0A2G8RQB0</accession>
<dbReference type="PROSITE" id="PS51532">
    <property type="entry name" value="PITH"/>
    <property type="match status" value="1"/>
</dbReference>
<dbReference type="AlphaFoldDB" id="A0A2G8RQB0"/>
<comment type="similarity">
    <text evidence="1">Belongs to the PITHD1 family.</text>
</comment>
<name>A0A2G8RQB0_9APHY</name>
<evidence type="ECO:0000256" key="1">
    <source>
        <dbReference type="ARBA" id="ARBA00025788"/>
    </source>
</evidence>
<dbReference type="STRING" id="1077348.A0A2G8RQB0"/>
<gene>
    <name evidence="3" type="ORF">GSI_13441</name>
</gene>
<evidence type="ECO:0000259" key="2">
    <source>
        <dbReference type="PROSITE" id="PS51532"/>
    </source>
</evidence>
<dbReference type="Gene3D" id="2.60.120.470">
    <property type="entry name" value="PITH domain"/>
    <property type="match status" value="1"/>
</dbReference>
<dbReference type="InterPro" id="IPR010400">
    <property type="entry name" value="PITH_dom"/>
</dbReference>
<dbReference type="InterPro" id="IPR037047">
    <property type="entry name" value="PITH_dom_sf"/>
</dbReference>
<dbReference type="OrthoDB" id="10263751at2759"/>
<feature type="domain" description="PITH" evidence="2">
    <location>
        <begin position="1"/>
        <end position="173"/>
    </location>
</feature>